<dbReference type="Pfam" id="PF24626">
    <property type="entry name" value="SH3_Tf2-1"/>
    <property type="match status" value="1"/>
</dbReference>
<proteinExistence type="predicted"/>
<sequence length="160" mass="19207">MLRGCIIKFQASNRVYKWHPMKPCMDGSDEQDSVGLNWDRQNSYADLNIKDIEYSFRDQVFLKVSPWLKVLRFRRKTNLSPRFIGPYRILKRVSLMIEVRSDLYFEEESVKILDHDVKVLSRKSIPLIKLLWQKHGTKEATWELEDTFRQQYPHLFELAN</sequence>
<dbReference type="PANTHER" id="PTHR46148">
    <property type="entry name" value="CHROMO DOMAIN-CONTAINING PROTEIN"/>
    <property type="match status" value="1"/>
</dbReference>
<protein>
    <recommendedName>
        <fullName evidence="1">Tf2-1-like SH3-like domain-containing protein</fullName>
    </recommendedName>
</protein>
<dbReference type="AlphaFoldDB" id="A0A5B6VAD4"/>
<accession>A0A5B6VAD4</accession>
<dbReference type="OrthoDB" id="1939135at2759"/>
<gene>
    <name evidence="2" type="ORF">EPI10_001082</name>
</gene>
<dbReference type="PANTHER" id="PTHR46148:SF44">
    <property type="entry name" value="GAG-POL POLYPROTEIN"/>
    <property type="match status" value="1"/>
</dbReference>
<dbReference type="InterPro" id="IPR056924">
    <property type="entry name" value="SH3_Tf2-1"/>
</dbReference>
<feature type="domain" description="Tf2-1-like SH3-like" evidence="1">
    <location>
        <begin position="58"/>
        <end position="94"/>
    </location>
</feature>
<evidence type="ECO:0000259" key="1">
    <source>
        <dbReference type="Pfam" id="PF24626"/>
    </source>
</evidence>
<dbReference type="Proteomes" id="UP000325315">
    <property type="component" value="Unassembled WGS sequence"/>
</dbReference>
<name>A0A5B6VAD4_9ROSI</name>
<evidence type="ECO:0000313" key="2">
    <source>
        <dbReference type="EMBL" id="KAA3465951.1"/>
    </source>
</evidence>
<organism evidence="2 3">
    <name type="scientific">Gossypium australe</name>
    <dbReference type="NCBI Taxonomy" id="47621"/>
    <lineage>
        <taxon>Eukaryota</taxon>
        <taxon>Viridiplantae</taxon>
        <taxon>Streptophyta</taxon>
        <taxon>Embryophyta</taxon>
        <taxon>Tracheophyta</taxon>
        <taxon>Spermatophyta</taxon>
        <taxon>Magnoliopsida</taxon>
        <taxon>eudicotyledons</taxon>
        <taxon>Gunneridae</taxon>
        <taxon>Pentapetalae</taxon>
        <taxon>rosids</taxon>
        <taxon>malvids</taxon>
        <taxon>Malvales</taxon>
        <taxon>Malvaceae</taxon>
        <taxon>Malvoideae</taxon>
        <taxon>Gossypium</taxon>
    </lineage>
</organism>
<dbReference type="EMBL" id="SMMG02000007">
    <property type="protein sequence ID" value="KAA3465951.1"/>
    <property type="molecule type" value="Genomic_DNA"/>
</dbReference>
<comment type="caution">
    <text evidence="2">The sequence shown here is derived from an EMBL/GenBank/DDBJ whole genome shotgun (WGS) entry which is preliminary data.</text>
</comment>
<reference evidence="3" key="1">
    <citation type="journal article" date="2019" name="Plant Biotechnol. J.">
        <title>Genome sequencing of the Australian wild diploid species Gossypium australe highlights disease resistance and delayed gland morphogenesis.</title>
        <authorList>
            <person name="Cai Y."/>
            <person name="Cai X."/>
            <person name="Wang Q."/>
            <person name="Wang P."/>
            <person name="Zhang Y."/>
            <person name="Cai C."/>
            <person name="Xu Y."/>
            <person name="Wang K."/>
            <person name="Zhou Z."/>
            <person name="Wang C."/>
            <person name="Geng S."/>
            <person name="Li B."/>
            <person name="Dong Q."/>
            <person name="Hou Y."/>
            <person name="Wang H."/>
            <person name="Ai P."/>
            <person name="Liu Z."/>
            <person name="Yi F."/>
            <person name="Sun M."/>
            <person name="An G."/>
            <person name="Cheng J."/>
            <person name="Zhang Y."/>
            <person name="Shi Q."/>
            <person name="Xie Y."/>
            <person name="Shi X."/>
            <person name="Chang Y."/>
            <person name="Huang F."/>
            <person name="Chen Y."/>
            <person name="Hong S."/>
            <person name="Mi L."/>
            <person name="Sun Q."/>
            <person name="Zhang L."/>
            <person name="Zhou B."/>
            <person name="Peng R."/>
            <person name="Zhang X."/>
            <person name="Liu F."/>
        </authorList>
    </citation>
    <scope>NUCLEOTIDE SEQUENCE [LARGE SCALE GENOMIC DNA]</scope>
    <source>
        <strain evidence="3">cv. PA1801</strain>
    </source>
</reference>
<keyword evidence="3" id="KW-1185">Reference proteome</keyword>
<evidence type="ECO:0000313" key="3">
    <source>
        <dbReference type="Proteomes" id="UP000325315"/>
    </source>
</evidence>